<evidence type="ECO:0000259" key="6">
    <source>
        <dbReference type="Pfam" id="PF04932"/>
    </source>
</evidence>
<organism evidence="7 8">
    <name type="scientific">Legionella londiniensis</name>
    <dbReference type="NCBI Taxonomy" id="45068"/>
    <lineage>
        <taxon>Bacteria</taxon>
        <taxon>Pseudomonadati</taxon>
        <taxon>Pseudomonadota</taxon>
        <taxon>Gammaproteobacteria</taxon>
        <taxon>Legionellales</taxon>
        <taxon>Legionellaceae</taxon>
        <taxon>Legionella</taxon>
    </lineage>
</organism>
<dbReference type="OrthoDB" id="9795248at2"/>
<feature type="transmembrane region" description="Helical" evidence="5">
    <location>
        <begin position="204"/>
        <end position="221"/>
    </location>
</feature>
<dbReference type="PATRIC" id="fig|45068.5.peg.636"/>
<feature type="domain" description="O-antigen ligase-related" evidence="6">
    <location>
        <begin position="196"/>
        <end position="336"/>
    </location>
</feature>
<dbReference type="STRING" id="45068.Llon_0590"/>
<dbReference type="Pfam" id="PF04932">
    <property type="entry name" value="Wzy_C"/>
    <property type="match status" value="1"/>
</dbReference>
<keyword evidence="8" id="KW-1185">Reference proteome</keyword>
<name>A0A0W0VQB0_9GAMM</name>
<comment type="subcellular location">
    <subcellularLocation>
        <location evidence="1">Membrane</location>
        <topology evidence="1">Multi-pass membrane protein</topology>
    </subcellularLocation>
</comment>
<evidence type="ECO:0000256" key="3">
    <source>
        <dbReference type="ARBA" id="ARBA00022989"/>
    </source>
</evidence>
<reference evidence="7 8" key="1">
    <citation type="submission" date="2015-11" db="EMBL/GenBank/DDBJ databases">
        <title>Genomic analysis of 38 Legionella species identifies large and diverse effector repertoires.</title>
        <authorList>
            <person name="Burstein D."/>
            <person name="Amaro F."/>
            <person name="Zusman T."/>
            <person name="Lifshitz Z."/>
            <person name="Cohen O."/>
            <person name="Gilbert J.A."/>
            <person name="Pupko T."/>
            <person name="Shuman H.A."/>
            <person name="Segal G."/>
        </authorList>
    </citation>
    <scope>NUCLEOTIDE SEQUENCE [LARGE SCALE GENOMIC DNA]</scope>
    <source>
        <strain evidence="7 8">ATCC 49505</strain>
    </source>
</reference>
<feature type="transmembrane region" description="Helical" evidence="5">
    <location>
        <begin position="226"/>
        <end position="242"/>
    </location>
</feature>
<keyword evidence="3 5" id="KW-1133">Transmembrane helix</keyword>
<evidence type="ECO:0000256" key="5">
    <source>
        <dbReference type="SAM" id="Phobius"/>
    </source>
</evidence>
<dbReference type="RefSeq" id="WP_058528608.1">
    <property type="nucleotide sequence ID" value="NZ_CAAAHZ010000007.1"/>
</dbReference>
<gene>
    <name evidence="7" type="ORF">Llon_0590</name>
</gene>
<feature type="transmembrane region" description="Helical" evidence="5">
    <location>
        <begin position="320"/>
        <end position="345"/>
    </location>
</feature>
<feature type="transmembrane region" description="Helical" evidence="5">
    <location>
        <begin position="118"/>
        <end position="136"/>
    </location>
</feature>
<dbReference type="PANTHER" id="PTHR37422">
    <property type="entry name" value="TEICHURONIC ACID BIOSYNTHESIS PROTEIN TUAE"/>
    <property type="match status" value="1"/>
</dbReference>
<dbReference type="PANTHER" id="PTHR37422:SF13">
    <property type="entry name" value="LIPOPOLYSACCHARIDE BIOSYNTHESIS PROTEIN PA4999-RELATED"/>
    <property type="match status" value="1"/>
</dbReference>
<feature type="transmembrane region" description="Helical" evidence="5">
    <location>
        <begin position="65"/>
        <end position="85"/>
    </location>
</feature>
<accession>A0A0W0VQB0</accession>
<dbReference type="Proteomes" id="UP000054997">
    <property type="component" value="Unassembled WGS sequence"/>
</dbReference>
<feature type="transmembrane region" description="Helical" evidence="5">
    <location>
        <begin position="375"/>
        <end position="395"/>
    </location>
</feature>
<evidence type="ECO:0000313" key="7">
    <source>
        <dbReference type="EMBL" id="KTD22372.1"/>
    </source>
</evidence>
<keyword evidence="2 5" id="KW-0812">Transmembrane</keyword>
<sequence length="409" mass="46597">MMSAQQRILQTASFQTLITASLGLLFLALPISSTAKSIFLVSSVILVLSWPAHREQLRDVFSHGWCKAALFLFFIALIACLWSPALYSERILVLEKYSKLLFLPILAVGFRDENTRKYALNAFLLAMTITALVSIYKYWSVSPFGIDDPGHVFRNHIMTGYMIAFSAYLSLLLAFRQAGRNRLIYGLLFGLFSYQIWFVNTGRTGYVIYLILLILFIVQFFSWRQGLLVLLISCSLLAIIYYEHPGIQTRVEQIVEDLQSYSQNQKDTSVGYRLQFHSFARQLFMHQPYWGNGTGSFTYLFSELKPVPSWDRRLLEPHSFYWLVAAEFGLVGISALLFFFASLLAAAYRLDTMRAMAFAILLPFMAGNLSDSLLFYSGSGYFFILFMALCLGEALGRQKKLQEGANRQA</sequence>
<dbReference type="GO" id="GO:0016020">
    <property type="term" value="C:membrane"/>
    <property type="evidence" value="ECO:0007669"/>
    <property type="project" value="UniProtKB-SubCell"/>
</dbReference>
<evidence type="ECO:0000313" key="8">
    <source>
        <dbReference type="Proteomes" id="UP000054997"/>
    </source>
</evidence>
<feature type="transmembrane region" description="Helical" evidence="5">
    <location>
        <begin position="156"/>
        <end position="175"/>
    </location>
</feature>
<dbReference type="AlphaFoldDB" id="A0A0W0VQB0"/>
<comment type="caution">
    <text evidence="7">The sequence shown here is derived from an EMBL/GenBank/DDBJ whole genome shotgun (WGS) entry which is preliminary data.</text>
</comment>
<dbReference type="EMBL" id="LNYK01000010">
    <property type="protein sequence ID" value="KTD22372.1"/>
    <property type="molecule type" value="Genomic_DNA"/>
</dbReference>
<evidence type="ECO:0000256" key="2">
    <source>
        <dbReference type="ARBA" id="ARBA00022692"/>
    </source>
</evidence>
<dbReference type="InterPro" id="IPR051533">
    <property type="entry name" value="WaaL-like"/>
</dbReference>
<proteinExistence type="predicted"/>
<dbReference type="InterPro" id="IPR007016">
    <property type="entry name" value="O-antigen_ligase-rel_domated"/>
</dbReference>
<keyword evidence="4 5" id="KW-0472">Membrane</keyword>
<evidence type="ECO:0000256" key="1">
    <source>
        <dbReference type="ARBA" id="ARBA00004141"/>
    </source>
</evidence>
<feature type="transmembrane region" description="Helical" evidence="5">
    <location>
        <begin position="12"/>
        <end position="31"/>
    </location>
</feature>
<protein>
    <submittedName>
        <fullName evidence="7">O-antigen biosynthesis protein</fullName>
    </submittedName>
</protein>
<evidence type="ECO:0000256" key="4">
    <source>
        <dbReference type="ARBA" id="ARBA00023136"/>
    </source>
</evidence>